<reference evidence="2 3" key="1">
    <citation type="submission" date="2022-03" db="EMBL/GenBank/DDBJ databases">
        <title>Complete genome of Streptomyces rimosus ssp. rimosus R7 (=ATCC 10970).</title>
        <authorList>
            <person name="Beganovic S."/>
            <person name="Ruckert C."/>
            <person name="Busche T."/>
            <person name="Kalinowski J."/>
            <person name="Wittmann C."/>
        </authorList>
    </citation>
    <scope>NUCLEOTIDE SEQUENCE [LARGE SCALE GENOMIC DNA]</scope>
    <source>
        <strain evidence="2 3">R7</strain>
        <plasmid evidence="2 3">pSRIMR7</plasmid>
    </source>
</reference>
<protein>
    <recommendedName>
        <fullName evidence="4">Secreted protein</fullName>
    </recommendedName>
</protein>
<gene>
    <name evidence="2" type="ORF">SRIMR7_41465</name>
</gene>
<proteinExistence type="predicted"/>
<accession>A0ABY3ZEQ9</accession>
<feature type="chain" id="PRO_5047508347" description="Secreted protein" evidence="1">
    <location>
        <begin position="29"/>
        <end position="150"/>
    </location>
</feature>
<keyword evidence="1" id="KW-0732">Signal</keyword>
<evidence type="ECO:0000313" key="3">
    <source>
        <dbReference type="Proteomes" id="UP000829494"/>
    </source>
</evidence>
<evidence type="ECO:0000256" key="1">
    <source>
        <dbReference type="SAM" id="SignalP"/>
    </source>
</evidence>
<dbReference type="Proteomes" id="UP000829494">
    <property type="component" value="Plasmid pSRIMR7"/>
</dbReference>
<geneLocation type="plasmid" evidence="2 3">
    <name>pSRIMR7</name>
</geneLocation>
<evidence type="ECO:0000313" key="2">
    <source>
        <dbReference type="EMBL" id="UNZ08638.1"/>
    </source>
</evidence>
<evidence type="ECO:0008006" key="4">
    <source>
        <dbReference type="Google" id="ProtNLM"/>
    </source>
</evidence>
<sequence>MNRNTLRMSAATVMAAVAFGIAAPAAIAAESPSPSASQTLSAPQARQLLASPEISAELGQEGRAAVTAVADGTASDAQTRGAAGSAAKALINLIKKQGGAFFKKAVAAAKKGTASFTKWAKDLPWYHPVRIAVAASGADVIDWVVKQLIG</sequence>
<feature type="signal peptide" evidence="1">
    <location>
        <begin position="1"/>
        <end position="28"/>
    </location>
</feature>
<organism evidence="2 3">
    <name type="scientific">Streptomyces rimosus subsp. rimosus</name>
    <dbReference type="NCBI Taxonomy" id="132474"/>
    <lineage>
        <taxon>Bacteria</taxon>
        <taxon>Bacillati</taxon>
        <taxon>Actinomycetota</taxon>
        <taxon>Actinomycetes</taxon>
        <taxon>Kitasatosporales</taxon>
        <taxon>Streptomycetaceae</taxon>
        <taxon>Streptomyces</taxon>
    </lineage>
</organism>
<name>A0ABY3ZEQ9_STRRM</name>
<dbReference type="EMBL" id="CP094299">
    <property type="protein sequence ID" value="UNZ08638.1"/>
    <property type="molecule type" value="Genomic_DNA"/>
</dbReference>
<keyword evidence="3" id="KW-1185">Reference proteome</keyword>
<keyword evidence="2" id="KW-0614">Plasmid</keyword>